<evidence type="ECO:0000256" key="1">
    <source>
        <dbReference type="ARBA" id="ARBA00023002"/>
    </source>
</evidence>
<dbReference type="FunFam" id="3.40.50.720:FF:000085">
    <property type="entry name" value="Dihydroflavonol reductase"/>
    <property type="match status" value="1"/>
</dbReference>
<dbReference type="InterPro" id="IPR036291">
    <property type="entry name" value="NAD(P)-bd_dom_sf"/>
</dbReference>
<dbReference type="InterPro" id="IPR001509">
    <property type="entry name" value="Epimerase_deHydtase"/>
</dbReference>
<evidence type="ECO:0000313" key="3">
    <source>
        <dbReference type="EMBL" id="GAX24660.1"/>
    </source>
</evidence>
<dbReference type="Pfam" id="PF01370">
    <property type="entry name" value="Epimerase"/>
    <property type="match status" value="1"/>
</dbReference>
<name>A0A1Z5KEA5_FISSO</name>
<organism evidence="3 4">
    <name type="scientific">Fistulifera solaris</name>
    <name type="common">Oleaginous diatom</name>
    <dbReference type="NCBI Taxonomy" id="1519565"/>
    <lineage>
        <taxon>Eukaryota</taxon>
        <taxon>Sar</taxon>
        <taxon>Stramenopiles</taxon>
        <taxon>Ochrophyta</taxon>
        <taxon>Bacillariophyta</taxon>
        <taxon>Bacillariophyceae</taxon>
        <taxon>Bacillariophycidae</taxon>
        <taxon>Naviculales</taxon>
        <taxon>Naviculaceae</taxon>
        <taxon>Fistulifera</taxon>
    </lineage>
</organism>
<sequence length="401" mass="44615">MTDAVHHNQERLAQVLKDYDKSKPVVVTGVDGYLAGVLVQQLLSHGFVVHGTHIQTNESNLNYLRSLPQAKHNLKLFRANLLDEGSFDEAFRGCEVVFHTASPFLLQHGLDVERQLVQPAVEGTRNVLQTCNRTPTIRRVVLTSSVGAIFADAADCSDSPVDETTWNRTSTLIHQPYFYSKTLAEQEAWIIAGGQTQWSLVVINPAMILGPGLQYFPNSESFKTIYKCGSGHWLTWFGSPTFAMPAVDIRDVVAAHMIAGFDMAVTGRHILCSANSSLPEFCQILSRLFPNYPIPRISAPIPIFALALVAPFLRQGIDRKAVWRNCNCRTQLDATKSIQGALNIRYRPLEVSLRDMYQQMIEAGAVQPALPPEVYGLSIVLVACLAIVSPLIQYYQWFRSS</sequence>
<gene>
    <name evidence="3" type="ORF">FisN_4Hh218</name>
</gene>
<keyword evidence="1" id="KW-0560">Oxidoreductase</keyword>
<evidence type="ECO:0000259" key="2">
    <source>
        <dbReference type="Pfam" id="PF01370"/>
    </source>
</evidence>
<keyword evidence="4" id="KW-1185">Reference proteome</keyword>
<dbReference type="InParanoid" id="A0A1Z5KEA5"/>
<feature type="domain" description="NAD-dependent epimerase/dehydratase" evidence="2">
    <location>
        <begin position="25"/>
        <end position="259"/>
    </location>
</feature>
<dbReference type="PANTHER" id="PTHR10366">
    <property type="entry name" value="NAD DEPENDENT EPIMERASE/DEHYDRATASE"/>
    <property type="match status" value="1"/>
</dbReference>
<dbReference type="PANTHER" id="PTHR10366:SF852">
    <property type="entry name" value="CINNAMOYL-COA REDUCTASE CAD2"/>
    <property type="match status" value="1"/>
</dbReference>
<dbReference type="OrthoDB" id="40054at2759"/>
<dbReference type="GO" id="GO:0016616">
    <property type="term" value="F:oxidoreductase activity, acting on the CH-OH group of donors, NAD or NADP as acceptor"/>
    <property type="evidence" value="ECO:0007669"/>
    <property type="project" value="TreeGrafter"/>
</dbReference>
<dbReference type="Proteomes" id="UP000198406">
    <property type="component" value="Unassembled WGS sequence"/>
</dbReference>
<dbReference type="AlphaFoldDB" id="A0A1Z5KEA5"/>
<evidence type="ECO:0000313" key="4">
    <source>
        <dbReference type="Proteomes" id="UP000198406"/>
    </source>
</evidence>
<dbReference type="Gene3D" id="3.40.50.720">
    <property type="entry name" value="NAD(P)-binding Rossmann-like Domain"/>
    <property type="match status" value="1"/>
</dbReference>
<dbReference type="SUPFAM" id="SSF51735">
    <property type="entry name" value="NAD(P)-binding Rossmann-fold domains"/>
    <property type="match status" value="1"/>
</dbReference>
<dbReference type="EMBL" id="BDSP01000213">
    <property type="protein sequence ID" value="GAX24660.1"/>
    <property type="molecule type" value="Genomic_DNA"/>
</dbReference>
<accession>A0A1Z5KEA5</accession>
<proteinExistence type="predicted"/>
<reference evidence="3 4" key="1">
    <citation type="journal article" date="2015" name="Plant Cell">
        <title>Oil accumulation by the oleaginous diatom Fistulifera solaris as revealed by the genome and transcriptome.</title>
        <authorList>
            <person name="Tanaka T."/>
            <person name="Maeda Y."/>
            <person name="Veluchamy A."/>
            <person name="Tanaka M."/>
            <person name="Abida H."/>
            <person name="Marechal E."/>
            <person name="Bowler C."/>
            <person name="Muto M."/>
            <person name="Sunaga Y."/>
            <person name="Tanaka M."/>
            <person name="Yoshino T."/>
            <person name="Taniguchi T."/>
            <person name="Fukuda Y."/>
            <person name="Nemoto M."/>
            <person name="Matsumoto M."/>
            <person name="Wong P.S."/>
            <person name="Aburatani S."/>
            <person name="Fujibuchi W."/>
        </authorList>
    </citation>
    <scope>NUCLEOTIDE SEQUENCE [LARGE SCALE GENOMIC DNA]</scope>
    <source>
        <strain evidence="3 4">JPCC DA0580</strain>
    </source>
</reference>
<comment type="caution">
    <text evidence="3">The sequence shown here is derived from an EMBL/GenBank/DDBJ whole genome shotgun (WGS) entry which is preliminary data.</text>
</comment>
<protein>
    <recommendedName>
        <fullName evidence="2">NAD-dependent epimerase/dehydratase domain-containing protein</fullName>
    </recommendedName>
</protein>
<dbReference type="InterPro" id="IPR050425">
    <property type="entry name" value="NAD(P)_dehydrat-like"/>
</dbReference>